<evidence type="ECO:0000313" key="8">
    <source>
        <dbReference type="Proteomes" id="UP000317043"/>
    </source>
</evidence>
<feature type="transmembrane region" description="Helical" evidence="5">
    <location>
        <begin position="166"/>
        <end position="184"/>
    </location>
</feature>
<feature type="transmembrane region" description="Helical" evidence="5">
    <location>
        <begin position="244"/>
        <end position="266"/>
    </location>
</feature>
<dbReference type="InterPro" id="IPR050367">
    <property type="entry name" value="APC_superfamily"/>
</dbReference>
<dbReference type="PANTHER" id="PTHR42770">
    <property type="entry name" value="AMINO ACID TRANSPORTER-RELATED"/>
    <property type="match status" value="1"/>
</dbReference>
<keyword evidence="8" id="KW-1185">Reference proteome</keyword>
<dbReference type="AlphaFoldDB" id="A0A543AVQ0"/>
<evidence type="ECO:0000256" key="1">
    <source>
        <dbReference type="ARBA" id="ARBA00004141"/>
    </source>
</evidence>
<dbReference type="RefSeq" id="WP_211347634.1">
    <property type="nucleotide sequence ID" value="NZ_JBHTGS010000001.1"/>
</dbReference>
<name>A0A543AVQ0_9ACTN</name>
<dbReference type="Pfam" id="PF00324">
    <property type="entry name" value="AA_permease"/>
    <property type="match status" value="1"/>
</dbReference>
<dbReference type="PIRSF" id="PIRSF006060">
    <property type="entry name" value="AA_transporter"/>
    <property type="match status" value="1"/>
</dbReference>
<comment type="subcellular location">
    <subcellularLocation>
        <location evidence="1">Membrane</location>
        <topology evidence="1">Multi-pass membrane protein</topology>
    </subcellularLocation>
</comment>
<gene>
    <name evidence="7" type="ORF">FB566_2145</name>
</gene>
<evidence type="ECO:0000256" key="3">
    <source>
        <dbReference type="ARBA" id="ARBA00022989"/>
    </source>
</evidence>
<feature type="transmembrane region" description="Helical" evidence="5">
    <location>
        <begin position="27"/>
        <end position="49"/>
    </location>
</feature>
<feature type="transmembrane region" description="Helical" evidence="5">
    <location>
        <begin position="55"/>
        <end position="76"/>
    </location>
</feature>
<sequence length="501" mass="52201">MSLKPPPARASAMDAQLASDKLSTTGLMMFVLTAATPLTVVAGVATTAFATTGLIGFPIAFVIIGILLALFGVGYLAMSRQISHTGAFYAYIAAGIGRPVGVAASWIALAAYTALQVGLYGLVGVSAQPLVQQWFGIEVAWWIPALICWAVVAVLGRQSIDINGRVLAVLLTVEAAIILLATVVNLANPADGAVSMAALNPGQLFGQGTGALLVLAFLAYIGFEAVTVYSRETRDERRTMPRALYGSLAVLMVLYVPAIWSLTVAVGPESIVAASQEQDIGLMFNLLAVNVGAAVADTGAILLVTSVIAAAISFHNTVARYAFALGREGVLPVALGRTSGRGAPKNASVAQSVVGLGVIICYAVFNLDPLVDLFFYGGTSGALGVLILIAATSVAVTVYFWRHRQSVSVEGTWRTRVAPQASILAMGTVLVLALVNFGDLLGTPPGSVLPYVIPLCYAVLAIGGLIYGRWLATHRPHVYAAIGHGARATLITEQHQNKETS</sequence>
<dbReference type="InterPro" id="IPR004841">
    <property type="entry name" value="AA-permease/SLC12A_dom"/>
</dbReference>
<dbReference type="Gene3D" id="1.20.1740.10">
    <property type="entry name" value="Amino acid/polyamine transporter I"/>
    <property type="match status" value="1"/>
</dbReference>
<feature type="transmembrane region" description="Helical" evidence="5">
    <location>
        <begin position="134"/>
        <end position="154"/>
    </location>
</feature>
<organism evidence="7 8">
    <name type="scientific">Stackebrandtia endophytica</name>
    <dbReference type="NCBI Taxonomy" id="1496996"/>
    <lineage>
        <taxon>Bacteria</taxon>
        <taxon>Bacillati</taxon>
        <taxon>Actinomycetota</taxon>
        <taxon>Actinomycetes</taxon>
        <taxon>Glycomycetales</taxon>
        <taxon>Glycomycetaceae</taxon>
        <taxon>Stackebrandtia</taxon>
    </lineage>
</organism>
<dbReference type="GO" id="GO:0016020">
    <property type="term" value="C:membrane"/>
    <property type="evidence" value="ECO:0007669"/>
    <property type="project" value="UniProtKB-SubCell"/>
</dbReference>
<dbReference type="Proteomes" id="UP000317043">
    <property type="component" value="Unassembled WGS sequence"/>
</dbReference>
<dbReference type="GO" id="GO:0055085">
    <property type="term" value="P:transmembrane transport"/>
    <property type="evidence" value="ECO:0007669"/>
    <property type="project" value="InterPro"/>
</dbReference>
<accession>A0A543AVQ0</accession>
<dbReference type="PANTHER" id="PTHR42770:SF16">
    <property type="entry name" value="AMINO ACID PERMEASE"/>
    <property type="match status" value="1"/>
</dbReference>
<feature type="transmembrane region" description="Helical" evidence="5">
    <location>
        <begin position="421"/>
        <end position="442"/>
    </location>
</feature>
<feature type="transmembrane region" description="Helical" evidence="5">
    <location>
        <begin position="448"/>
        <end position="467"/>
    </location>
</feature>
<comment type="caution">
    <text evidence="7">The sequence shown here is derived from an EMBL/GenBank/DDBJ whole genome shotgun (WGS) entry which is preliminary data.</text>
</comment>
<evidence type="ECO:0000256" key="5">
    <source>
        <dbReference type="SAM" id="Phobius"/>
    </source>
</evidence>
<keyword evidence="4 5" id="KW-0472">Membrane</keyword>
<keyword evidence="3 5" id="KW-1133">Transmembrane helix</keyword>
<protein>
    <submittedName>
        <fullName evidence="7">Amino acid transporter</fullName>
    </submittedName>
</protein>
<feature type="transmembrane region" description="Helical" evidence="5">
    <location>
        <begin position="373"/>
        <end position="401"/>
    </location>
</feature>
<evidence type="ECO:0000313" key="7">
    <source>
        <dbReference type="EMBL" id="TQL76612.1"/>
    </source>
</evidence>
<evidence type="ECO:0000259" key="6">
    <source>
        <dbReference type="Pfam" id="PF00324"/>
    </source>
</evidence>
<keyword evidence="2 5" id="KW-0812">Transmembrane</keyword>
<evidence type="ECO:0000256" key="2">
    <source>
        <dbReference type="ARBA" id="ARBA00022692"/>
    </source>
</evidence>
<feature type="transmembrane region" description="Helical" evidence="5">
    <location>
        <begin position="347"/>
        <end position="367"/>
    </location>
</feature>
<feature type="domain" description="Amino acid permease/ SLC12A" evidence="6">
    <location>
        <begin position="27"/>
        <end position="469"/>
    </location>
</feature>
<dbReference type="InParanoid" id="A0A543AVQ0"/>
<proteinExistence type="predicted"/>
<feature type="transmembrane region" description="Helical" evidence="5">
    <location>
        <begin position="286"/>
        <end position="312"/>
    </location>
</feature>
<feature type="transmembrane region" description="Helical" evidence="5">
    <location>
        <begin position="204"/>
        <end position="223"/>
    </location>
</feature>
<dbReference type="EMBL" id="VFOW01000001">
    <property type="protein sequence ID" value="TQL76612.1"/>
    <property type="molecule type" value="Genomic_DNA"/>
</dbReference>
<feature type="transmembrane region" description="Helical" evidence="5">
    <location>
        <begin position="88"/>
        <end position="114"/>
    </location>
</feature>
<reference evidence="7 8" key="1">
    <citation type="submission" date="2019-06" db="EMBL/GenBank/DDBJ databases">
        <title>Sequencing the genomes of 1000 actinobacteria strains.</title>
        <authorList>
            <person name="Klenk H.-P."/>
        </authorList>
    </citation>
    <scope>NUCLEOTIDE SEQUENCE [LARGE SCALE GENOMIC DNA]</scope>
    <source>
        <strain evidence="7 8">DSM 45928</strain>
    </source>
</reference>
<evidence type="ECO:0000256" key="4">
    <source>
        <dbReference type="ARBA" id="ARBA00023136"/>
    </source>
</evidence>